<dbReference type="Pfam" id="PF02685">
    <property type="entry name" value="Glucokinase"/>
    <property type="match status" value="1"/>
</dbReference>
<dbReference type="InterPro" id="IPR043129">
    <property type="entry name" value="ATPase_NBD"/>
</dbReference>
<dbReference type="Gene3D" id="3.30.420.40">
    <property type="match status" value="1"/>
</dbReference>
<evidence type="ECO:0000256" key="2">
    <source>
        <dbReference type="ARBA" id="ARBA00022777"/>
    </source>
</evidence>
<comment type="similarity">
    <text evidence="3 4">Belongs to the bacterial glucokinase family.</text>
</comment>
<dbReference type="EMBL" id="LOCO01000002">
    <property type="protein sequence ID" value="KXO11609.1"/>
    <property type="molecule type" value="Genomic_DNA"/>
</dbReference>
<keyword evidence="6" id="KW-1185">Reference proteome</keyword>
<accession>A0A137SGP9</accession>
<dbReference type="NCBIfam" id="TIGR00749">
    <property type="entry name" value="glk"/>
    <property type="match status" value="1"/>
</dbReference>
<dbReference type="InterPro" id="IPR003836">
    <property type="entry name" value="Glucokinase"/>
</dbReference>
<feature type="binding site" evidence="3">
    <location>
        <begin position="10"/>
        <end position="15"/>
    </location>
    <ligand>
        <name>ATP</name>
        <dbReference type="ChEBI" id="CHEBI:30616"/>
    </ligand>
</feature>
<dbReference type="NCBIfam" id="NF009073">
    <property type="entry name" value="PRK12408.1"/>
    <property type="match status" value="1"/>
</dbReference>
<reference evidence="6" key="1">
    <citation type="submission" date="2015-12" db="EMBL/GenBank/DDBJ databases">
        <authorList>
            <person name="Lima A."/>
            <person name="Farahani Zayas N."/>
            <person name="Castro Da Silva M.A."/>
            <person name="Cabral A."/>
            <person name="Pessatti M.L."/>
        </authorList>
    </citation>
    <scope>NUCLEOTIDE SEQUENCE [LARGE SCALE GENOMIC DNA]</scope>
    <source>
        <strain evidence="6">LAMA 842</strain>
    </source>
</reference>
<dbReference type="GO" id="GO:0005524">
    <property type="term" value="F:ATP binding"/>
    <property type="evidence" value="ECO:0007669"/>
    <property type="project" value="UniProtKB-UniRule"/>
</dbReference>
<keyword evidence="1 3" id="KW-0808">Transferase</keyword>
<comment type="caution">
    <text evidence="5">The sequence shown here is derived from an EMBL/GenBank/DDBJ whole genome shotgun (WGS) entry which is preliminary data.</text>
</comment>
<dbReference type="EC" id="2.7.1.2" evidence="3"/>
<sequence>MTNKLYSLVGDIGGTNARFALVAQGDVRPREIEVLACRDYENLDCAVVDYLQRVGVEEVGQACLAVASPVRGTQVRMTNNHWRFDTEEVRRQFSWSAFKVINDFTAMALGVPHVPEANLVHVCGGPGDPSRPRLVMGPGTGLGVSGLVPINNGWVPLMTEGGHVDYAPTDDLEMDVLRILRARFGRVSVERILCGQGLLNLYQAHAEIRGVPAALDSPERITAAAVANEDALARESLRHFCEILGRVAGNGVLTLGSLGGVYLCGGILPRILEFFLESPFRNGFEDKGRMRPLLESTPVYVVTEPYTGLLGAAEALSNPEV</sequence>
<dbReference type="RefSeq" id="WP_061330976.1">
    <property type="nucleotide sequence ID" value="NZ_LOCO01000002.1"/>
</dbReference>
<evidence type="ECO:0000256" key="3">
    <source>
        <dbReference type="HAMAP-Rule" id="MF_00524"/>
    </source>
</evidence>
<evidence type="ECO:0000256" key="4">
    <source>
        <dbReference type="RuleBase" id="RU004046"/>
    </source>
</evidence>
<dbReference type="SUPFAM" id="SSF53067">
    <property type="entry name" value="Actin-like ATPase domain"/>
    <property type="match status" value="1"/>
</dbReference>
<dbReference type="HAMAP" id="MF_00524">
    <property type="entry name" value="Glucokinase"/>
    <property type="match status" value="1"/>
</dbReference>
<keyword evidence="3" id="KW-0324">Glycolysis</keyword>
<gene>
    <name evidence="3" type="primary">glk</name>
    <name evidence="5" type="ORF">J122_478</name>
</gene>
<dbReference type="GO" id="GO:0005829">
    <property type="term" value="C:cytosol"/>
    <property type="evidence" value="ECO:0007669"/>
    <property type="project" value="TreeGrafter"/>
</dbReference>
<keyword evidence="3" id="KW-0067">ATP-binding</keyword>
<evidence type="ECO:0000256" key="1">
    <source>
        <dbReference type="ARBA" id="ARBA00022679"/>
    </source>
</evidence>
<evidence type="ECO:0000313" key="5">
    <source>
        <dbReference type="EMBL" id="KXO11609.1"/>
    </source>
</evidence>
<name>A0A137SGP9_9GAMM</name>
<organism evidence="5 6">
    <name type="scientific">Marinobacter excellens LAMA 842</name>
    <dbReference type="NCBI Taxonomy" id="1306954"/>
    <lineage>
        <taxon>Bacteria</taxon>
        <taxon>Pseudomonadati</taxon>
        <taxon>Pseudomonadota</taxon>
        <taxon>Gammaproteobacteria</taxon>
        <taxon>Pseudomonadales</taxon>
        <taxon>Marinobacteraceae</taxon>
        <taxon>Marinobacter</taxon>
    </lineage>
</organism>
<dbReference type="GO" id="GO:0004340">
    <property type="term" value="F:glucokinase activity"/>
    <property type="evidence" value="ECO:0007669"/>
    <property type="project" value="UniProtKB-UniRule"/>
</dbReference>
<dbReference type="Proteomes" id="UP000070282">
    <property type="component" value="Unassembled WGS sequence"/>
</dbReference>
<protein>
    <recommendedName>
        <fullName evidence="3">Glucokinase</fullName>
        <ecNumber evidence="3">2.7.1.2</ecNumber>
    </recommendedName>
    <alternativeName>
        <fullName evidence="3">Glucose kinase</fullName>
    </alternativeName>
</protein>
<dbReference type="GO" id="GO:0006096">
    <property type="term" value="P:glycolytic process"/>
    <property type="evidence" value="ECO:0007669"/>
    <property type="project" value="UniProtKB-UniRule"/>
</dbReference>
<proteinExistence type="inferred from homology"/>
<dbReference type="CDD" id="cd24008">
    <property type="entry name" value="ASKHA_NBD_GLK"/>
    <property type="match status" value="1"/>
</dbReference>
<keyword evidence="3" id="KW-0963">Cytoplasm</keyword>
<evidence type="ECO:0000313" key="6">
    <source>
        <dbReference type="Proteomes" id="UP000070282"/>
    </source>
</evidence>
<dbReference type="InterPro" id="IPR050201">
    <property type="entry name" value="Bacterial_glucokinase"/>
</dbReference>
<dbReference type="Gene3D" id="3.40.367.20">
    <property type="match status" value="1"/>
</dbReference>
<comment type="subcellular location">
    <subcellularLocation>
        <location evidence="3">Cytoplasm</location>
    </subcellularLocation>
</comment>
<dbReference type="GO" id="GO:0005536">
    <property type="term" value="F:D-glucose binding"/>
    <property type="evidence" value="ECO:0007669"/>
    <property type="project" value="InterPro"/>
</dbReference>
<keyword evidence="2 3" id="KW-0418">Kinase</keyword>
<dbReference type="NCBIfam" id="NF001415">
    <property type="entry name" value="PRK00292.1-2"/>
    <property type="match status" value="1"/>
</dbReference>
<keyword evidence="3" id="KW-0547">Nucleotide-binding</keyword>
<dbReference type="PANTHER" id="PTHR47690">
    <property type="entry name" value="GLUCOKINASE"/>
    <property type="match status" value="1"/>
</dbReference>
<dbReference type="PANTHER" id="PTHR47690:SF1">
    <property type="entry name" value="GLUCOKINASE"/>
    <property type="match status" value="1"/>
</dbReference>
<comment type="catalytic activity">
    <reaction evidence="3">
        <text>D-glucose + ATP = D-glucose 6-phosphate + ADP + H(+)</text>
        <dbReference type="Rhea" id="RHEA:17825"/>
        <dbReference type="ChEBI" id="CHEBI:4167"/>
        <dbReference type="ChEBI" id="CHEBI:15378"/>
        <dbReference type="ChEBI" id="CHEBI:30616"/>
        <dbReference type="ChEBI" id="CHEBI:61548"/>
        <dbReference type="ChEBI" id="CHEBI:456216"/>
        <dbReference type="EC" id="2.7.1.2"/>
    </reaction>
</comment>
<dbReference type="PATRIC" id="fig|1306954.6.peg.1433"/>
<dbReference type="AlphaFoldDB" id="A0A137SGP9"/>